<evidence type="ECO:0000313" key="1">
    <source>
        <dbReference type="EMBL" id="MAA12661.1"/>
    </source>
</evidence>
<sequence>MLYRNCMVKTLAQSRCASSPRNCLSPCIELKSPINSSVCWLQVCHRCELVTNREKFQNSHFSAGRQPTLLETKEKSSRFLVSRYIVANNVGVTWSTILQERLVKRRGTSRK</sequence>
<name>A0A224YE25_9ACAR</name>
<reference evidence="1" key="1">
    <citation type="journal article" date="2017" name="Parasit. Vectors">
        <title>Sialotranscriptomics of Rhipicephalus zambeziensis reveals intricate expression profiles of secretory proteins and suggests tight temporal transcriptional regulation during blood-feeding.</title>
        <authorList>
            <person name="de Castro M.H."/>
            <person name="de Klerk D."/>
            <person name="Pienaar R."/>
            <person name="Rees D.J.G."/>
            <person name="Mans B.J."/>
        </authorList>
    </citation>
    <scope>NUCLEOTIDE SEQUENCE</scope>
    <source>
        <tissue evidence="1">Salivary glands</tissue>
    </source>
</reference>
<proteinExistence type="predicted"/>
<organism evidence="1">
    <name type="scientific">Rhipicephalus zambeziensis</name>
    <dbReference type="NCBI Taxonomy" id="60191"/>
    <lineage>
        <taxon>Eukaryota</taxon>
        <taxon>Metazoa</taxon>
        <taxon>Ecdysozoa</taxon>
        <taxon>Arthropoda</taxon>
        <taxon>Chelicerata</taxon>
        <taxon>Arachnida</taxon>
        <taxon>Acari</taxon>
        <taxon>Parasitiformes</taxon>
        <taxon>Ixodida</taxon>
        <taxon>Ixodoidea</taxon>
        <taxon>Ixodidae</taxon>
        <taxon>Rhipicephalinae</taxon>
        <taxon>Rhipicephalus</taxon>
        <taxon>Rhipicephalus</taxon>
    </lineage>
</organism>
<accession>A0A224YE25</accession>
<dbReference type="EMBL" id="GFPF01001515">
    <property type="protein sequence ID" value="MAA12661.1"/>
    <property type="molecule type" value="Transcribed_RNA"/>
</dbReference>
<dbReference type="AlphaFoldDB" id="A0A224YE25"/>
<protein>
    <submittedName>
        <fullName evidence="1">Uncharacterized protein</fullName>
    </submittedName>
</protein>